<dbReference type="GO" id="GO:0010052">
    <property type="term" value="P:guard cell differentiation"/>
    <property type="evidence" value="ECO:0007669"/>
    <property type="project" value="UniProtKB-UniRule"/>
</dbReference>
<dbReference type="PANTHER" id="PTHR33109">
    <property type="entry name" value="EPIDERMAL PATTERNING FACTOR-LIKE PROTEIN 4"/>
    <property type="match status" value="1"/>
</dbReference>
<comment type="subcellular location">
    <subcellularLocation>
        <location evidence="1 7">Secreted</location>
    </subcellularLocation>
</comment>
<accession>A0A6A5PQL4</accession>
<dbReference type="Proteomes" id="UP000447434">
    <property type="component" value="Chromosome 1"/>
</dbReference>
<proteinExistence type="inferred from homology"/>
<organism evidence="8 9">
    <name type="scientific">Lupinus albus</name>
    <name type="common">White lupine</name>
    <name type="synonym">Lupinus termis</name>
    <dbReference type="NCBI Taxonomy" id="3870"/>
    <lineage>
        <taxon>Eukaryota</taxon>
        <taxon>Viridiplantae</taxon>
        <taxon>Streptophyta</taxon>
        <taxon>Embryophyta</taxon>
        <taxon>Tracheophyta</taxon>
        <taxon>Spermatophyta</taxon>
        <taxon>Magnoliopsida</taxon>
        <taxon>eudicotyledons</taxon>
        <taxon>Gunneridae</taxon>
        <taxon>Pentapetalae</taxon>
        <taxon>rosids</taxon>
        <taxon>fabids</taxon>
        <taxon>Fabales</taxon>
        <taxon>Fabaceae</taxon>
        <taxon>Papilionoideae</taxon>
        <taxon>50 kb inversion clade</taxon>
        <taxon>genistoids sensu lato</taxon>
        <taxon>core genistoids</taxon>
        <taxon>Genisteae</taxon>
        <taxon>Lupinus</taxon>
    </lineage>
</organism>
<keyword evidence="6" id="KW-1015">Disulfide bond</keyword>
<dbReference type="OrthoDB" id="771316at2759"/>
<dbReference type="GO" id="GO:0005576">
    <property type="term" value="C:extracellular region"/>
    <property type="evidence" value="ECO:0007669"/>
    <property type="project" value="UniProtKB-SubCell"/>
</dbReference>
<evidence type="ECO:0000256" key="5">
    <source>
        <dbReference type="ARBA" id="ARBA00022729"/>
    </source>
</evidence>
<sequence>MSTLSLRIHKIFLVVIFLMVLCIGWSLGVTHNHVKLMKLQEEKVTIKEEEEEDMGVKLYPGGSNLPDCSHACGSCFPCKRVIVSYKCLIAESCPVVYKCMCKGKYYHVPAN</sequence>
<comment type="function">
    <text evidence="7">Controls stomatal patterning.</text>
</comment>
<evidence type="ECO:0000256" key="6">
    <source>
        <dbReference type="ARBA" id="ARBA00023157"/>
    </source>
</evidence>
<keyword evidence="5" id="KW-0732">Signal</keyword>
<comment type="caution">
    <text evidence="8">The sequence shown here is derived from an EMBL/GenBank/DDBJ whole genome shotgun (WGS) entry which is preliminary data.</text>
</comment>
<evidence type="ECO:0000256" key="3">
    <source>
        <dbReference type="ARBA" id="ARBA00022473"/>
    </source>
</evidence>
<keyword evidence="9" id="KW-1185">Reference proteome</keyword>
<dbReference type="AlphaFoldDB" id="A0A6A5PQL4"/>
<evidence type="ECO:0000256" key="7">
    <source>
        <dbReference type="RuleBase" id="RU367102"/>
    </source>
</evidence>
<dbReference type="EMBL" id="WOCE01000001">
    <property type="protein sequence ID" value="KAE9620823.1"/>
    <property type="molecule type" value="Genomic_DNA"/>
</dbReference>
<evidence type="ECO:0000256" key="4">
    <source>
        <dbReference type="ARBA" id="ARBA00022525"/>
    </source>
</evidence>
<comment type="similarity">
    <text evidence="2 7">Belongs to the plant cysteine rich small secretory peptide family. Epidermal patterning factor subfamily.</text>
</comment>
<keyword evidence="4 7" id="KW-0964">Secreted</keyword>
<evidence type="ECO:0000313" key="9">
    <source>
        <dbReference type="Proteomes" id="UP000447434"/>
    </source>
</evidence>
<name>A0A6A5PQL4_LUPAL</name>
<evidence type="ECO:0000256" key="1">
    <source>
        <dbReference type="ARBA" id="ARBA00004613"/>
    </source>
</evidence>
<gene>
    <name evidence="8" type="ORF">Lalb_Chr01g0007131</name>
</gene>
<dbReference type="InterPro" id="IPR039455">
    <property type="entry name" value="EPFL"/>
</dbReference>
<evidence type="ECO:0000256" key="2">
    <source>
        <dbReference type="ARBA" id="ARBA00008127"/>
    </source>
</evidence>
<dbReference type="Pfam" id="PF17181">
    <property type="entry name" value="EPF"/>
    <property type="match status" value="1"/>
</dbReference>
<protein>
    <recommendedName>
        <fullName evidence="7">Epidermal patterning factor-like protein</fullName>
    </recommendedName>
</protein>
<dbReference type="PANTHER" id="PTHR33109:SF6">
    <property type="entry name" value="EPIDERMAL PATTERNING FACTOR-LIKE PROTEIN 7-RELATED"/>
    <property type="match status" value="1"/>
</dbReference>
<evidence type="ECO:0000313" key="8">
    <source>
        <dbReference type="EMBL" id="KAE9620823.1"/>
    </source>
</evidence>
<keyword evidence="3 7" id="KW-0217">Developmental protein</keyword>
<reference evidence="9" key="1">
    <citation type="journal article" date="2020" name="Nat. Commun.">
        <title>Genome sequence of the cluster root forming white lupin.</title>
        <authorList>
            <person name="Hufnagel B."/>
            <person name="Marques A."/>
            <person name="Soriano A."/>
            <person name="Marques L."/>
            <person name="Divol F."/>
            <person name="Doumas P."/>
            <person name="Sallet E."/>
            <person name="Mancinotti D."/>
            <person name="Carrere S."/>
            <person name="Marande W."/>
            <person name="Arribat S."/>
            <person name="Keller J."/>
            <person name="Huneau C."/>
            <person name="Blein T."/>
            <person name="Aime D."/>
            <person name="Laguerre M."/>
            <person name="Taylor J."/>
            <person name="Schubert V."/>
            <person name="Nelson M."/>
            <person name="Geu-Flores F."/>
            <person name="Crespi M."/>
            <person name="Gallardo-Guerrero K."/>
            <person name="Delaux P.-M."/>
            <person name="Salse J."/>
            <person name="Berges H."/>
            <person name="Guyot R."/>
            <person name="Gouzy J."/>
            <person name="Peret B."/>
        </authorList>
    </citation>
    <scope>NUCLEOTIDE SEQUENCE [LARGE SCALE GENOMIC DNA]</scope>
    <source>
        <strain evidence="9">cv. Amiga</strain>
    </source>
</reference>